<name>A0A015JC31_RHIIW</name>
<dbReference type="Proteomes" id="UP000022910">
    <property type="component" value="Unassembled WGS sequence"/>
</dbReference>
<dbReference type="Pfam" id="PF26638">
    <property type="entry name" value="DUF8211"/>
    <property type="match status" value="1"/>
</dbReference>
<evidence type="ECO:0000259" key="2">
    <source>
        <dbReference type="Pfam" id="PF26638"/>
    </source>
</evidence>
<evidence type="ECO:0000256" key="1">
    <source>
        <dbReference type="SAM" id="MobiDB-lite"/>
    </source>
</evidence>
<gene>
    <name evidence="3" type="ORF">RirG_117880</name>
</gene>
<accession>A0A015JC31</accession>
<dbReference type="EMBL" id="JEMT01018045">
    <property type="protein sequence ID" value="EXX67057.1"/>
    <property type="molecule type" value="Genomic_DNA"/>
</dbReference>
<dbReference type="HOGENOM" id="CLU_624290_0_0_1"/>
<dbReference type="AlphaFoldDB" id="A0A015JC31"/>
<feature type="region of interest" description="Disordered" evidence="1">
    <location>
        <begin position="376"/>
        <end position="404"/>
    </location>
</feature>
<feature type="compositionally biased region" description="Polar residues" evidence="1">
    <location>
        <begin position="376"/>
        <end position="387"/>
    </location>
</feature>
<evidence type="ECO:0000313" key="3">
    <source>
        <dbReference type="EMBL" id="EXX67057.1"/>
    </source>
</evidence>
<organism evidence="3 4">
    <name type="scientific">Rhizophagus irregularis (strain DAOM 197198w)</name>
    <name type="common">Glomus intraradices</name>
    <dbReference type="NCBI Taxonomy" id="1432141"/>
    <lineage>
        <taxon>Eukaryota</taxon>
        <taxon>Fungi</taxon>
        <taxon>Fungi incertae sedis</taxon>
        <taxon>Mucoromycota</taxon>
        <taxon>Glomeromycotina</taxon>
        <taxon>Glomeromycetes</taxon>
        <taxon>Glomerales</taxon>
        <taxon>Glomeraceae</taxon>
        <taxon>Rhizophagus</taxon>
    </lineage>
</organism>
<proteinExistence type="predicted"/>
<feature type="domain" description="DUF8211" evidence="2">
    <location>
        <begin position="42"/>
        <end position="177"/>
    </location>
</feature>
<evidence type="ECO:0000313" key="4">
    <source>
        <dbReference type="Proteomes" id="UP000022910"/>
    </source>
</evidence>
<comment type="caution">
    <text evidence="3">The sequence shown here is derived from an EMBL/GenBank/DDBJ whole genome shotgun (WGS) entry which is preliminary data.</text>
</comment>
<feature type="region of interest" description="Disordered" evidence="1">
    <location>
        <begin position="292"/>
        <end position="344"/>
    </location>
</feature>
<dbReference type="OrthoDB" id="2335178at2759"/>
<dbReference type="InterPro" id="IPR058524">
    <property type="entry name" value="DUF8211"/>
</dbReference>
<keyword evidence="4" id="KW-1185">Reference proteome</keyword>
<sequence length="439" mass="50061">MSYNRRACIDHHSGTFLNLFANVKNPIQPDSLLTSTTPKGHHASHLFNKSSMKTVKHVFSKRQGTSYDVNYNHYPCKLIECTDTRTMYYKHLSRFRITTPTKSTSFSKQHERFERNCRRTFNKDKSHIAEASEINDRLATANRQRFLFFHPQNINSPITHLKYKECNPRRENYSFPIPIHSTKNIRLDSPSTQKVNPSSPLVKHKYRYTPRPSTYCHEISNTPNNPWDGATLGMVNKYSEHRDFMYKFEAQRQFNLTRQNYIASLSRKRSAYFSDADISSIASYDSAQTHQSSISLETPVPSPPAVAGPSNYNHPTPISPLPVKISPELSNSNGSPPNMTTSSTLPPAQIEIRQFDLFNSDPSFRYTISNLFSPPQSHNEAFSSSDEYITADSDDKDSAELFNSPPAPLKIVQLDNIFNQNGPTPVYDPFGCQKPKGFE</sequence>
<reference evidence="3 4" key="1">
    <citation type="submission" date="2014-02" db="EMBL/GenBank/DDBJ databases">
        <title>Single nucleus genome sequencing reveals high similarity among nuclei of an endomycorrhizal fungus.</title>
        <authorList>
            <person name="Lin K."/>
            <person name="Geurts R."/>
            <person name="Zhang Z."/>
            <person name="Limpens E."/>
            <person name="Saunders D.G."/>
            <person name="Mu D."/>
            <person name="Pang E."/>
            <person name="Cao H."/>
            <person name="Cha H."/>
            <person name="Lin T."/>
            <person name="Zhou Q."/>
            <person name="Shang Y."/>
            <person name="Li Y."/>
            <person name="Ivanov S."/>
            <person name="Sharma T."/>
            <person name="Velzen R.V."/>
            <person name="Ruijter N.D."/>
            <person name="Aanen D.K."/>
            <person name="Win J."/>
            <person name="Kamoun S."/>
            <person name="Bisseling T."/>
            <person name="Huang S."/>
        </authorList>
    </citation>
    <scope>NUCLEOTIDE SEQUENCE [LARGE SCALE GENOMIC DNA]</scope>
    <source>
        <strain evidence="4">DAOM197198w</strain>
    </source>
</reference>
<feature type="compositionally biased region" description="Polar residues" evidence="1">
    <location>
        <begin position="328"/>
        <end position="344"/>
    </location>
</feature>
<protein>
    <recommendedName>
        <fullName evidence="2">DUF8211 domain-containing protein</fullName>
    </recommendedName>
</protein>